<reference evidence="9 10" key="1">
    <citation type="journal article" date="2013" name="Genome Announc.">
        <title>Complete Genome Sequence of the Probiotic Bifidobacterium thermophilum Strain RBL67.</title>
        <authorList>
            <person name="Jans C."/>
            <person name="Lacroix C."/>
            <person name="Follador R."/>
            <person name="Stevens M.J."/>
        </authorList>
    </citation>
    <scope>NUCLEOTIDE SEQUENCE [LARGE SCALE GENOMIC DNA]</scope>
    <source>
        <strain evidence="9 10">RBL67</strain>
    </source>
</reference>
<feature type="domain" description="Histidine kinase" evidence="8">
    <location>
        <begin position="195"/>
        <end position="413"/>
    </location>
</feature>
<dbReference type="InterPro" id="IPR003594">
    <property type="entry name" value="HATPase_dom"/>
</dbReference>
<dbReference type="PATRIC" id="fig|1254439.12.peg.1357"/>
<dbReference type="PANTHER" id="PTHR45453:SF1">
    <property type="entry name" value="PHOSPHATE REGULON SENSOR PROTEIN PHOR"/>
    <property type="match status" value="1"/>
</dbReference>
<evidence type="ECO:0000313" key="10">
    <source>
        <dbReference type="Proteomes" id="UP000011835"/>
    </source>
</evidence>
<dbReference type="CDD" id="cd00075">
    <property type="entry name" value="HATPase"/>
    <property type="match status" value="1"/>
</dbReference>
<evidence type="ECO:0000256" key="6">
    <source>
        <dbReference type="ARBA" id="ARBA00023012"/>
    </source>
</evidence>
<name>M4RDR1_9BIFI</name>
<evidence type="ECO:0000256" key="3">
    <source>
        <dbReference type="ARBA" id="ARBA00022553"/>
    </source>
</evidence>
<dbReference type="GO" id="GO:0005886">
    <property type="term" value="C:plasma membrane"/>
    <property type="evidence" value="ECO:0007669"/>
    <property type="project" value="TreeGrafter"/>
</dbReference>
<gene>
    <name evidence="9" type="ORF">D805_1363</name>
</gene>
<evidence type="ECO:0000256" key="2">
    <source>
        <dbReference type="ARBA" id="ARBA00012438"/>
    </source>
</evidence>
<evidence type="ECO:0000256" key="7">
    <source>
        <dbReference type="ARBA" id="ARBA00039401"/>
    </source>
</evidence>
<dbReference type="Pfam" id="PF02518">
    <property type="entry name" value="HATPase_c"/>
    <property type="match status" value="1"/>
</dbReference>
<dbReference type="GO" id="GO:0000155">
    <property type="term" value="F:phosphorelay sensor kinase activity"/>
    <property type="evidence" value="ECO:0007669"/>
    <property type="project" value="TreeGrafter"/>
</dbReference>
<dbReference type="InterPro" id="IPR004358">
    <property type="entry name" value="Sig_transdc_His_kin-like_C"/>
</dbReference>
<evidence type="ECO:0000313" key="9">
    <source>
        <dbReference type="EMBL" id="AGH41630.1"/>
    </source>
</evidence>
<dbReference type="PRINTS" id="PR00344">
    <property type="entry name" value="BCTRLSENSOR"/>
</dbReference>
<proteinExistence type="predicted"/>
<keyword evidence="3" id="KW-0597">Phosphoprotein</keyword>
<organism evidence="9 10">
    <name type="scientific">Bifidobacterium thermophilum RBL67</name>
    <dbReference type="NCBI Taxonomy" id="1254439"/>
    <lineage>
        <taxon>Bacteria</taxon>
        <taxon>Bacillati</taxon>
        <taxon>Actinomycetota</taxon>
        <taxon>Actinomycetes</taxon>
        <taxon>Bifidobacteriales</taxon>
        <taxon>Bifidobacteriaceae</taxon>
        <taxon>Bifidobacterium</taxon>
    </lineage>
</organism>
<protein>
    <recommendedName>
        <fullName evidence="7">Sensor-like histidine kinase SenX3</fullName>
        <ecNumber evidence="2">2.7.13.3</ecNumber>
    </recommendedName>
</protein>
<evidence type="ECO:0000256" key="5">
    <source>
        <dbReference type="ARBA" id="ARBA00022777"/>
    </source>
</evidence>
<dbReference type="FunFam" id="3.30.565.10:FF:000006">
    <property type="entry name" value="Sensor histidine kinase WalK"/>
    <property type="match status" value="1"/>
</dbReference>
<dbReference type="HOGENOM" id="CLU_000445_89_2_11"/>
<dbReference type="Gene3D" id="3.30.565.10">
    <property type="entry name" value="Histidine kinase-like ATPase, C-terminal domain"/>
    <property type="match status" value="1"/>
</dbReference>
<dbReference type="Proteomes" id="UP000011835">
    <property type="component" value="Chromosome"/>
</dbReference>
<keyword evidence="10" id="KW-1185">Reference proteome</keyword>
<sequence>MVVVTIAACVAAVIAVTLNDIHHGVNPLRRLISHPQGGFLGLGHRTDQRQGQQNVEDLEDSTQALLAMIPVASAVVDDHDDVIRASSAAYTLGVVRDESLCNEDILAAVHEVRSTGGRKQLDITTQTVPQRIVGPKGESVQDAGLQQVRVINGVSRPNWLKVTVGRINSRFVVVLLDDVSESIRFSQVRESFIQNVSEQLIEPSQALERLADSLEHDDLDRESVKRQAVEVRRACKHMEHMVSDLLLLIRSQEPVTPSSHNRINVMDQLRDVVQSHLGRAQQAGVQLELSGDDSLDINGESDQIKAAVGKLIENAIGYSPQGSTVAVSVKRSQEGGHASVSVIDRGCGIPKAEQERVFERFYRGSEQNERTEHGIGLGLAIVKHVALTHHGNVTVWSVPGQGSTFTMSLPLAQDIVTA</sequence>
<evidence type="ECO:0000259" key="8">
    <source>
        <dbReference type="PROSITE" id="PS50109"/>
    </source>
</evidence>
<dbReference type="Gene3D" id="1.10.287.130">
    <property type="match status" value="1"/>
</dbReference>
<dbReference type="InterPro" id="IPR036890">
    <property type="entry name" value="HATPase_C_sf"/>
</dbReference>
<evidence type="ECO:0000256" key="1">
    <source>
        <dbReference type="ARBA" id="ARBA00000085"/>
    </source>
</evidence>
<dbReference type="PANTHER" id="PTHR45453">
    <property type="entry name" value="PHOSPHATE REGULON SENSOR PROTEIN PHOR"/>
    <property type="match status" value="1"/>
</dbReference>
<dbReference type="SMART" id="SM00387">
    <property type="entry name" value="HATPase_c"/>
    <property type="match status" value="1"/>
</dbReference>
<keyword evidence="5" id="KW-0418">Kinase</keyword>
<dbReference type="AlphaFoldDB" id="M4RDR1"/>
<evidence type="ECO:0000256" key="4">
    <source>
        <dbReference type="ARBA" id="ARBA00022679"/>
    </source>
</evidence>
<dbReference type="KEGG" id="btp:D805_1363"/>
<dbReference type="SUPFAM" id="SSF55874">
    <property type="entry name" value="ATPase domain of HSP90 chaperone/DNA topoisomerase II/histidine kinase"/>
    <property type="match status" value="1"/>
</dbReference>
<dbReference type="PROSITE" id="PS50109">
    <property type="entry name" value="HIS_KIN"/>
    <property type="match status" value="1"/>
</dbReference>
<dbReference type="EC" id="2.7.13.3" evidence="2"/>
<dbReference type="EMBL" id="CP004346">
    <property type="protein sequence ID" value="AGH41630.1"/>
    <property type="molecule type" value="Genomic_DNA"/>
</dbReference>
<keyword evidence="4" id="KW-0808">Transferase</keyword>
<keyword evidence="6" id="KW-0902">Two-component regulatory system</keyword>
<comment type="catalytic activity">
    <reaction evidence="1">
        <text>ATP + protein L-histidine = ADP + protein N-phospho-L-histidine.</text>
        <dbReference type="EC" id="2.7.13.3"/>
    </reaction>
</comment>
<accession>M4RDR1</accession>
<dbReference type="InterPro" id="IPR005467">
    <property type="entry name" value="His_kinase_dom"/>
</dbReference>
<dbReference type="InterPro" id="IPR050351">
    <property type="entry name" value="BphY/WalK/GraS-like"/>
</dbReference>
<dbReference type="GO" id="GO:0016036">
    <property type="term" value="P:cellular response to phosphate starvation"/>
    <property type="evidence" value="ECO:0007669"/>
    <property type="project" value="TreeGrafter"/>
</dbReference>
<dbReference type="GO" id="GO:0004721">
    <property type="term" value="F:phosphoprotein phosphatase activity"/>
    <property type="evidence" value="ECO:0007669"/>
    <property type="project" value="TreeGrafter"/>
</dbReference>